<dbReference type="InterPro" id="IPR000873">
    <property type="entry name" value="AMP-dep_synth/lig_dom"/>
</dbReference>
<feature type="domain" description="Carrier" evidence="6">
    <location>
        <begin position="975"/>
        <end position="1053"/>
    </location>
</feature>
<dbReference type="Gene3D" id="3.30.300.30">
    <property type="match status" value="1"/>
</dbReference>
<dbReference type="SUPFAM" id="SSF53901">
    <property type="entry name" value="Thiolase-like"/>
    <property type="match status" value="1"/>
</dbReference>
<dbReference type="OrthoDB" id="9778690at2"/>
<dbReference type="InterPro" id="IPR016039">
    <property type="entry name" value="Thiolase-like"/>
</dbReference>
<keyword evidence="1" id="KW-0596">Phosphopantetheine</keyword>
<dbReference type="PROSITE" id="PS52004">
    <property type="entry name" value="KS3_2"/>
    <property type="match status" value="1"/>
</dbReference>
<dbReference type="GO" id="GO:0006633">
    <property type="term" value="P:fatty acid biosynthetic process"/>
    <property type="evidence" value="ECO:0007669"/>
    <property type="project" value="InterPro"/>
</dbReference>
<sequence length="1345" mass="142851">MLRADLVRPLHELLRTQSERHGRNVAFRDDRRSLSYEALETRSRRLAGHLSDLRVHPGDRAAMLLGNRVEMVESYFAIARSGAIGVPLNPRSTDAELAYLLQDSGARVLVTDAYHLDQVRRLQPSLPPLTVLVVGDDPVPTGFLAYESLATSEPTAPAYDNLGLDEIAWMLYTSGTTGRPKGVLSTTRNCLWSVAACYAPVLELSPEDRVLWPLPLFHSLSHIACVLSVTAVGAGARIVDGLSPQDVLDIWENEDFTVVAGVPTMYHHLVREARARDFTPPGLRIGLVGGAITTAALRNSVEEVFGAPLIDAYGSTETCGSITVNWPTGTRVEGSCGLPVVGLGVRLVDPETGMDVPDGVEGEVWVRGPSVMAGYYNQPEATAEAMKDGWYRTGDLARRDDAGYFTVTGRIKELIIRAGENIHPVEVEDVLKTVPGVADAAVAGRPHEVLGEVPVAFVVPGPEGFDPAEALAVCRERMSSFKVPAELYEIRDVPRTASGKVTRLQLLDVPARLRAVGDTDQESLRRVDWVPQPPAPAPSGTAVWAVVGEETAALAADLEAAGIEVRAYPDPGALTAGLAAGEPVPQVTVLAAPAGDTDAELVRAGVDRCAAWAENCLADGRLTGSPLLVTTRNAVVTGPEDRADVPERAPLWGLLRSLGNTHAGRLVAADLDEGPCAEALLAALATGESHFAVRSGRVLLPRLVRVAMDTARDAATAFADGDRAGDRDRDRDGEGDRDGTVVVTGAGAPRGSALAQHLVDTYGVGRLLLIASPGDGGLAAECRDRLVAAGANVVLTECDLADRAGLRKALAKAPGPIRAVVYGAGPEARPDMLAPLITGLHNLHELTRASAPSCFVLCSSTAAVTGREDPHTAVYAAFLDAFAHHLLALGVPALSLGWDADDVLPAPDRRRELAAFDAALTVDHPQLSVVRSASDYDTELASALDDTSVDRPTPTTHGTQTLAAARGDWDRLPERDRERRLVDLVREKAAELLAVPTDTIASDRAFRELGFTSANAVQLRNLLSEATGLRLPPTSAFDHPTPRALGRRLHRELYGTGEEPEQPALRAAPPAEPIAIVGMACRYPGDVSSPEELWRLLADESDAVTEFPRDRGWNLDALFHPDPDRPGTSHTREGGFLRDADQFDAAFFGISPREALAMDPQQRLMLEITWEALERAAIDPATLREQPVGVFTGAMHQDYAPGAAHSAAAEGVEAYLLTGGAESVLSGRVSYFLGLEGPAVTLDTACSSSLVALHWAAQSLRSGESSLALAGGVTVMTTPDAFVGFSRQRGLAPDGRCKSFAGAADGTGWAEGAGVLVLERLSDAVRNGRRIWGVVRGSAVNQDGA</sequence>
<dbReference type="Pfam" id="PF00501">
    <property type="entry name" value="AMP-binding"/>
    <property type="match status" value="1"/>
</dbReference>
<accession>A0A0J7YWG2</accession>
<feature type="non-terminal residue" evidence="8">
    <location>
        <position position="1345"/>
    </location>
</feature>
<dbReference type="InterPro" id="IPR036291">
    <property type="entry name" value="NAD(P)-bd_dom_sf"/>
</dbReference>
<keyword evidence="2" id="KW-0597">Phosphoprotein</keyword>
<dbReference type="Gene3D" id="1.10.1200.10">
    <property type="entry name" value="ACP-like"/>
    <property type="match status" value="1"/>
</dbReference>
<dbReference type="PATRIC" id="fig|1938.3.peg.9660"/>
<dbReference type="SMART" id="SM01294">
    <property type="entry name" value="PKS_PP_betabranch"/>
    <property type="match status" value="1"/>
</dbReference>
<reference evidence="8 9" key="1">
    <citation type="submission" date="2015-06" db="EMBL/GenBank/DDBJ databases">
        <authorList>
            <person name="Ju K.-S."/>
            <person name="Doroghazi J.R."/>
            <person name="Metcalf W.W."/>
        </authorList>
    </citation>
    <scope>NUCLEOTIDE SEQUENCE [LARGE SCALE GENOMIC DNA]</scope>
    <source>
        <strain evidence="8 9">NRRL 3414</strain>
    </source>
</reference>
<feature type="region of interest" description="Disordered" evidence="5">
    <location>
        <begin position="719"/>
        <end position="739"/>
    </location>
</feature>
<evidence type="ECO:0000256" key="1">
    <source>
        <dbReference type="ARBA" id="ARBA00022450"/>
    </source>
</evidence>
<evidence type="ECO:0000256" key="4">
    <source>
        <dbReference type="ARBA" id="ARBA00023268"/>
    </source>
</evidence>
<comment type="caution">
    <text evidence="8">The sequence shown here is derived from an EMBL/GenBank/DDBJ whole genome shotgun (WGS) entry which is preliminary data.</text>
</comment>
<dbReference type="Gene3D" id="3.40.50.11460">
    <property type="match status" value="1"/>
</dbReference>
<dbReference type="GO" id="GO:0017000">
    <property type="term" value="P:antibiotic biosynthetic process"/>
    <property type="evidence" value="ECO:0007669"/>
    <property type="project" value="UniProtKB-ARBA"/>
</dbReference>
<dbReference type="PANTHER" id="PTHR43775:SF51">
    <property type="entry name" value="INACTIVE PHENOLPHTHIOCEROL SYNTHESIS POLYKETIDE SYNTHASE TYPE I PKS1-RELATED"/>
    <property type="match status" value="1"/>
</dbReference>
<dbReference type="RefSeq" id="WP_048586633.1">
    <property type="nucleotide sequence ID" value="NZ_LFNT01000090.1"/>
</dbReference>
<dbReference type="SUPFAM" id="SSF51735">
    <property type="entry name" value="NAD(P)-binding Rossmann-fold domains"/>
    <property type="match status" value="2"/>
</dbReference>
<dbReference type="EMBL" id="LFNT01000090">
    <property type="protein sequence ID" value="KMS67859.1"/>
    <property type="molecule type" value="Genomic_DNA"/>
</dbReference>
<dbReference type="PANTHER" id="PTHR43775">
    <property type="entry name" value="FATTY ACID SYNTHASE"/>
    <property type="match status" value="1"/>
</dbReference>
<keyword evidence="3" id="KW-0808">Transferase</keyword>
<dbReference type="InterPro" id="IPR009081">
    <property type="entry name" value="PP-bd_ACP"/>
</dbReference>
<dbReference type="InterPro" id="IPR050091">
    <property type="entry name" value="PKS_NRPS_Biosynth_Enz"/>
</dbReference>
<name>A0A0J7YWG2_STRVR</name>
<dbReference type="InterPro" id="IPR020841">
    <property type="entry name" value="PKS_Beta-ketoAc_synthase_dom"/>
</dbReference>
<dbReference type="Proteomes" id="UP000037432">
    <property type="component" value="Unassembled WGS sequence"/>
</dbReference>
<dbReference type="InterPro" id="IPR018201">
    <property type="entry name" value="Ketoacyl_synth_AS"/>
</dbReference>
<dbReference type="GO" id="GO:0004312">
    <property type="term" value="F:fatty acid synthase activity"/>
    <property type="evidence" value="ECO:0007669"/>
    <property type="project" value="TreeGrafter"/>
</dbReference>
<dbReference type="Pfam" id="PF13193">
    <property type="entry name" value="AMP-binding_C"/>
    <property type="match status" value="1"/>
</dbReference>
<organism evidence="8 9">
    <name type="scientific">Streptomyces viridochromogenes</name>
    <dbReference type="NCBI Taxonomy" id="1938"/>
    <lineage>
        <taxon>Bacteria</taxon>
        <taxon>Bacillati</taxon>
        <taxon>Actinomycetota</taxon>
        <taxon>Actinomycetes</taxon>
        <taxon>Kitasatosporales</taxon>
        <taxon>Streptomycetaceae</taxon>
        <taxon>Streptomyces</taxon>
    </lineage>
</organism>
<evidence type="ECO:0000259" key="6">
    <source>
        <dbReference type="PROSITE" id="PS50075"/>
    </source>
</evidence>
<gene>
    <name evidence="8" type="ORF">ACM01_41210</name>
</gene>
<dbReference type="Pfam" id="PF08659">
    <property type="entry name" value="KR"/>
    <property type="match status" value="1"/>
</dbReference>
<proteinExistence type="predicted"/>
<dbReference type="SMART" id="SM00823">
    <property type="entry name" value="PKS_PP"/>
    <property type="match status" value="1"/>
</dbReference>
<dbReference type="PROSITE" id="PS00606">
    <property type="entry name" value="KS3_1"/>
    <property type="match status" value="1"/>
</dbReference>
<dbReference type="InterPro" id="IPR025110">
    <property type="entry name" value="AMP-bd_C"/>
</dbReference>
<dbReference type="PROSITE" id="PS50075">
    <property type="entry name" value="CARRIER"/>
    <property type="match status" value="1"/>
</dbReference>
<dbReference type="InterPro" id="IPR020845">
    <property type="entry name" value="AMP-binding_CS"/>
</dbReference>
<evidence type="ECO:0000259" key="7">
    <source>
        <dbReference type="PROSITE" id="PS52004"/>
    </source>
</evidence>
<dbReference type="SMART" id="SM00825">
    <property type="entry name" value="PKS_KS"/>
    <property type="match status" value="1"/>
</dbReference>
<dbReference type="InterPro" id="IPR042099">
    <property type="entry name" value="ANL_N_sf"/>
</dbReference>
<protein>
    <submittedName>
        <fullName evidence="8">Beta-ketoacyl synthase</fullName>
    </submittedName>
</protein>
<dbReference type="PROSITE" id="PS00455">
    <property type="entry name" value="AMP_BINDING"/>
    <property type="match status" value="1"/>
</dbReference>
<dbReference type="Gene3D" id="3.40.50.12780">
    <property type="entry name" value="N-terminal domain of ligase-like"/>
    <property type="match status" value="1"/>
</dbReference>
<dbReference type="Gene3D" id="3.40.47.10">
    <property type="match status" value="1"/>
</dbReference>
<dbReference type="InterPro" id="IPR020806">
    <property type="entry name" value="PKS_PP-bd"/>
</dbReference>
<dbReference type="InterPro" id="IPR057326">
    <property type="entry name" value="KR_dom"/>
</dbReference>
<feature type="compositionally biased region" description="Basic and acidic residues" evidence="5">
    <location>
        <begin position="720"/>
        <end position="739"/>
    </location>
</feature>
<dbReference type="InterPro" id="IPR013968">
    <property type="entry name" value="PKS_KR"/>
</dbReference>
<feature type="domain" description="Ketosynthase family 3 (KS3)" evidence="7">
    <location>
        <begin position="1071"/>
        <end position="1345"/>
    </location>
</feature>
<evidence type="ECO:0000313" key="8">
    <source>
        <dbReference type="EMBL" id="KMS67859.1"/>
    </source>
</evidence>
<dbReference type="InterPro" id="IPR045851">
    <property type="entry name" value="AMP-bd_C_sf"/>
</dbReference>
<dbReference type="Gene3D" id="3.40.50.720">
    <property type="entry name" value="NAD(P)-binding Rossmann-like Domain"/>
    <property type="match status" value="1"/>
</dbReference>
<dbReference type="Pfam" id="PF00109">
    <property type="entry name" value="ketoacyl-synt"/>
    <property type="match status" value="1"/>
</dbReference>
<keyword evidence="4" id="KW-0511">Multifunctional enzyme</keyword>
<evidence type="ECO:0000256" key="3">
    <source>
        <dbReference type="ARBA" id="ARBA00022679"/>
    </source>
</evidence>
<evidence type="ECO:0000256" key="2">
    <source>
        <dbReference type="ARBA" id="ARBA00022553"/>
    </source>
</evidence>
<dbReference type="CDD" id="cd00833">
    <property type="entry name" value="PKS"/>
    <property type="match status" value="1"/>
</dbReference>
<dbReference type="SUPFAM" id="SSF47336">
    <property type="entry name" value="ACP-like"/>
    <property type="match status" value="1"/>
</dbReference>
<dbReference type="SMART" id="SM00822">
    <property type="entry name" value="PKS_KR"/>
    <property type="match status" value="1"/>
</dbReference>
<dbReference type="SUPFAM" id="SSF56801">
    <property type="entry name" value="Acetyl-CoA synthetase-like"/>
    <property type="match status" value="1"/>
</dbReference>
<dbReference type="InterPro" id="IPR014030">
    <property type="entry name" value="Ketoacyl_synth_N"/>
</dbReference>
<dbReference type="GO" id="GO:0004315">
    <property type="term" value="F:3-oxoacyl-[acyl-carrier-protein] synthase activity"/>
    <property type="evidence" value="ECO:0007669"/>
    <property type="project" value="InterPro"/>
</dbReference>
<evidence type="ECO:0000313" key="9">
    <source>
        <dbReference type="Proteomes" id="UP000037432"/>
    </source>
</evidence>
<dbReference type="Pfam" id="PF00550">
    <property type="entry name" value="PP-binding"/>
    <property type="match status" value="1"/>
</dbReference>
<evidence type="ECO:0000256" key="5">
    <source>
        <dbReference type="SAM" id="MobiDB-lite"/>
    </source>
</evidence>
<dbReference type="InterPro" id="IPR036736">
    <property type="entry name" value="ACP-like_sf"/>
</dbReference>
<dbReference type="GO" id="GO:0031177">
    <property type="term" value="F:phosphopantetheine binding"/>
    <property type="evidence" value="ECO:0007669"/>
    <property type="project" value="InterPro"/>
</dbReference>